<evidence type="ECO:0000313" key="1">
    <source>
        <dbReference type="EMBL" id="QCX00064.1"/>
    </source>
</evidence>
<evidence type="ECO:0008006" key="3">
    <source>
        <dbReference type="Google" id="ProtNLM"/>
    </source>
</evidence>
<protein>
    <recommendedName>
        <fullName evidence="3">LVIVD repeat-containing protein</fullName>
    </recommendedName>
</protein>
<dbReference type="OrthoDB" id="853480at2"/>
<evidence type="ECO:0000313" key="2">
    <source>
        <dbReference type="Proteomes" id="UP000310017"/>
    </source>
</evidence>
<dbReference type="InterPro" id="IPR013211">
    <property type="entry name" value="LVIVD"/>
</dbReference>
<organism evidence="1 2">
    <name type="scientific">Aggregatimonas sangjinii</name>
    <dbReference type="NCBI Taxonomy" id="2583587"/>
    <lineage>
        <taxon>Bacteria</taxon>
        <taxon>Pseudomonadati</taxon>
        <taxon>Bacteroidota</taxon>
        <taxon>Flavobacteriia</taxon>
        <taxon>Flavobacteriales</taxon>
        <taxon>Flavobacteriaceae</taxon>
        <taxon>Aggregatimonas</taxon>
    </lineage>
</organism>
<name>A0A5B7STM9_9FLAO</name>
<gene>
    <name evidence="1" type="ORF">FGM00_08090</name>
</gene>
<dbReference type="AlphaFoldDB" id="A0A5B7STM9"/>
<proteinExistence type="predicted"/>
<dbReference type="KEGG" id="asag:FGM00_08090"/>
<sequence>MELLYENKQITQKMKKQNLLFFVLFCIVLQSCCPWCEDDVGGLPFESRYEPVFLSRAEFEQSVGVTNPLSIGTSGKIYVKGDFLFVNELNKGFHVFDNSDPSNPRSVKFLEAPGATDMAIRNDIIYINQATDLIAVEYVSESNTARLAKRIPSTFPELLSPDGFTAYDIPENSVVVDWKLKN</sequence>
<keyword evidence="2" id="KW-1185">Reference proteome</keyword>
<accession>A0A5B7STM9</accession>
<dbReference type="Proteomes" id="UP000310017">
    <property type="component" value="Chromosome"/>
</dbReference>
<dbReference type="Pfam" id="PF08309">
    <property type="entry name" value="LVIVD"/>
    <property type="match status" value="1"/>
</dbReference>
<reference evidence="1 2" key="1">
    <citation type="submission" date="2019-05" db="EMBL/GenBank/DDBJ databases">
        <title>Genome sequencing of F202Z8.</title>
        <authorList>
            <person name="Kwon Y.M."/>
        </authorList>
    </citation>
    <scope>NUCLEOTIDE SEQUENCE [LARGE SCALE GENOMIC DNA]</scope>
    <source>
        <strain evidence="1 2">F202Z8</strain>
    </source>
</reference>
<dbReference type="EMBL" id="CP040710">
    <property type="protein sequence ID" value="QCX00064.1"/>
    <property type="molecule type" value="Genomic_DNA"/>
</dbReference>